<dbReference type="AlphaFoldDB" id="A0A6N8UGI7"/>
<evidence type="ECO:0000313" key="2">
    <source>
        <dbReference type="EMBL" id="MXQ74357.1"/>
    </source>
</evidence>
<sequence>MQYSFTFTLSADEYVEFIRWQALQAKLYRGLRMLINASIITFLICTVIFFTLYKSWIWMGIVIALGFLWLLYGAPYTFQLLLKHRIQKDILTKLGITGFQPVTIDFDSHGVHYQMHEKRFLPYEQIIKVIPLHNVFVIIGSSHDTLLLPYTVFSDDSSMRTFLRDFEKQCNEWKGTSI</sequence>
<dbReference type="Proteomes" id="UP000434036">
    <property type="component" value="Unassembled WGS sequence"/>
</dbReference>
<organism evidence="2 3">
    <name type="scientific">Copranaerobaculum intestinale</name>
    <dbReference type="NCBI Taxonomy" id="2692629"/>
    <lineage>
        <taxon>Bacteria</taxon>
        <taxon>Bacillati</taxon>
        <taxon>Bacillota</taxon>
        <taxon>Erysipelotrichia</taxon>
        <taxon>Erysipelotrichales</taxon>
        <taxon>Erysipelotrichaceae</taxon>
        <taxon>Copranaerobaculum</taxon>
    </lineage>
</organism>
<dbReference type="RefSeq" id="WP_160625735.1">
    <property type="nucleotide sequence ID" value="NZ_WUUQ01000006.1"/>
</dbReference>
<keyword evidence="1" id="KW-0472">Membrane</keyword>
<reference evidence="2 3" key="2">
    <citation type="submission" date="2020-01" db="EMBL/GenBank/DDBJ databases">
        <title>Clostridiaceae sp. nov. isolated from the gut of human by culturomics.</title>
        <authorList>
            <person name="Chang Y."/>
        </authorList>
    </citation>
    <scope>NUCLEOTIDE SEQUENCE [LARGE SCALE GENOMIC DNA]</scope>
    <source>
        <strain evidence="2 3">DONG20-135</strain>
    </source>
</reference>
<feature type="transmembrane region" description="Helical" evidence="1">
    <location>
        <begin position="33"/>
        <end position="50"/>
    </location>
</feature>
<comment type="caution">
    <text evidence="2">The sequence shown here is derived from an EMBL/GenBank/DDBJ whole genome shotgun (WGS) entry which is preliminary data.</text>
</comment>
<reference evidence="2 3" key="1">
    <citation type="submission" date="2019-12" db="EMBL/GenBank/DDBJ databases">
        <authorList>
            <person name="Yang R."/>
        </authorList>
    </citation>
    <scope>NUCLEOTIDE SEQUENCE [LARGE SCALE GENOMIC DNA]</scope>
    <source>
        <strain evidence="2 3">DONG20-135</strain>
    </source>
</reference>
<dbReference type="EMBL" id="WUUQ01000006">
    <property type="protein sequence ID" value="MXQ74357.1"/>
    <property type="molecule type" value="Genomic_DNA"/>
</dbReference>
<name>A0A6N8UGI7_9FIRM</name>
<protein>
    <recommendedName>
        <fullName evidence="4">YcxB-like protein domain-containing protein</fullName>
    </recommendedName>
</protein>
<gene>
    <name evidence="2" type="ORF">GSF08_10520</name>
</gene>
<feature type="transmembrane region" description="Helical" evidence="1">
    <location>
        <begin position="56"/>
        <end position="78"/>
    </location>
</feature>
<keyword evidence="3" id="KW-1185">Reference proteome</keyword>
<keyword evidence="1" id="KW-0812">Transmembrane</keyword>
<evidence type="ECO:0000313" key="3">
    <source>
        <dbReference type="Proteomes" id="UP000434036"/>
    </source>
</evidence>
<accession>A0A6N8UGI7</accession>
<evidence type="ECO:0008006" key="4">
    <source>
        <dbReference type="Google" id="ProtNLM"/>
    </source>
</evidence>
<proteinExistence type="predicted"/>
<evidence type="ECO:0000256" key="1">
    <source>
        <dbReference type="SAM" id="Phobius"/>
    </source>
</evidence>
<keyword evidence="1" id="KW-1133">Transmembrane helix</keyword>